<protein>
    <submittedName>
        <fullName evidence="2">Uncharacterized protein</fullName>
    </submittedName>
</protein>
<reference evidence="2 3" key="1">
    <citation type="submission" date="2020-07" db="EMBL/GenBank/DDBJ databases">
        <title>Comparative genomics of pyrophilous fungi reveals a link between fire events and developmental genes.</title>
        <authorList>
            <consortium name="DOE Joint Genome Institute"/>
            <person name="Steindorff A.S."/>
            <person name="Carver A."/>
            <person name="Calhoun S."/>
            <person name="Stillman K."/>
            <person name="Liu H."/>
            <person name="Lipzen A."/>
            <person name="Pangilinan J."/>
            <person name="Labutti K."/>
            <person name="Bruns T.D."/>
            <person name="Grigoriev I.V."/>
        </authorList>
    </citation>
    <scope>NUCLEOTIDE SEQUENCE [LARGE SCALE GENOMIC DNA]</scope>
    <source>
        <strain evidence="2 3">CBS 144469</strain>
    </source>
</reference>
<dbReference type="AlphaFoldDB" id="A0A8H6LU62"/>
<evidence type="ECO:0000256" key="1">
    <source>
        <dbReference type="SAM" id="MobiDB-lite"/>
    </source>
</evidence>
<feature type="region of interest" description="Disordered" evidence="1">
    <location>
        <begin position="344"/>
        <end position="369"/>
    </location>
</feature>
<feature type="region of interest" description="Disordered" evidence="1">
    <location>
        <begin position="65"/>
        <end position="112"/>
    </location>
</feature>
<proteinExistence type="predicted"/>
<accession>A0A8H6LU62</accession>
<dbReference type="EMBL" id="JACGCI010000131">
    <property type="protein sequence ID" value="KAF6743973.1"/>
    <property type="molecule type" value="Genomic_DNA"/>
</dbReference>
<gene>
    <name evidence="2" type="ORF">DFP72DRAFT_1079271</name>
</gene>
<dbReference type="OrthoDB" id="3261928at2759"/>
<sequence length="499" mass="54681">MANPSAPTTLFLPNSSAPRRPSDLWFESLADIDGASAPPIMFFGLEDKIVALRYYRPQDPRIPFLEDSVRGRTPLSHPTSDPRNNAPAAPLRQARVDSPPPPPSNAGSAVEADDSYHITVTMRWSGIEQVQPTGRSSNKAPVAKKLSENKSVTLSLKHISRTDFITACIRAHDQHEKYRIGTNGPTFKLWWSGCGAKGNAVSIDTDTEFQESLDAILAKKKTASFQVVVDFDVDQWTPFRIRIQTHDDEDTNTEEDELIHGTKVLRLGDFTNDEILNGKFVRILEKRWVCNAHPGENNGPGYCYVDAAGTHFGLNFRKMKNWAACMSAGIASALEPPNNIEFDGMCDGQSATKPRGRNGPYRQDNNSLNASESPAAVLMTVLAARLMGDLAPLASLPPIPSTPKKAQPIPATFSPIPPSSSELHACLVDFREKQGVDLTGCESELVQLCYRPSIISLVSLEHLMEVTGAPEGDALLFKVFCADWCTRLDEKKRSVAAAL</sequence>
<dbReference type="Proteomes" id="UP000521943">
    <property type="component" value="Unassembled WGS sequence"/>
</dbReference>
<organism evidence="2 3">
    <name type="scientific">Ephemerocybe angulata</name>
    <dbReference type="NCBI Taxonomy" id="980116"/>
    <lineage>
        <taxon>Eukaryota</taxon>
        <taxon>Fungi</taxon>
        <taxon>Dikarya</taxon>
        <taxon>Basidiomycota</taxon>
        <taxon>Agaricomycotina</taxon>
        <taxon>Agaricomycetes</taxon>
        <taxon>Agaricomycetidae</taxon>
        <taxon>Agaricales</taxon>
        <taxon>Agaricineae</taxon>
        <taxon>Psathyrellaceae</taxon>
        <taxon>Ephemerocybe</taxon>
    </lineage>
</organism>
<comment type="caution">
    <text evidence="2">The sequence shown here is derived from an EMBL/GenBank/DDBJ whole genome shotgun (WGS) entry which is preliminary data.</text>
</comment>
<evidence type="ECO:0000313" key="2">
    <source>
        <dbReference type="EMBL" id="KAF6743973.1"/>
    </source>
</evidence>
<evidence type="ECO:0000313" key="3">
    <source>
        <dbReference type="Proteomes" id="UP000521943"/>
    </source>
</evidence>
<keyword evidence="3" id="KW-1185">Reference proteome</keyword>
<name>A0A8H6LU62_9AGAR</name>